<geneLocation type="plasmid" evidence="1">
    <name>pS23A</name>
</geneLocation>
<dbReference type="AlphaFoldDB" id="S4W6V6"/>
<name>S4W6V6_AGGAC</name>
<sequence>MGFTTLQEKPRCISKFPALEILSKERSKIAMFFLRGLLIVDSSF</sequence>
<evidence type="ECO:0000313" key="1">
    <source>
        <dbReference type="EMBL" id="AGO88753.1"/>
    </source>
</evidence>
<reference evidence="1" key="1">
    <citation type="journal article" date="2013" name="PLoS ONE">
        <title>Genomic Stability of Aggregatibacter actinomycetemcomitans during Persistent Oral Infection in Human.</title>
        <authorList>
            <person name="Sun R."/>
            <person name="Kittichotirat W."/>
            <person name="Wang J."/>
            <person name="Jan M."/>
            <person name="Chen W."/>
            <person name="Asikainen S."/>
            <person name="Bumgarner R."/>
            <person name="Chen C."/>
        </authorList>
    </citation>
    <scope>NUCLEOTIDE SEQUENCE</scope>
    <source>
        <strain evidence="1">S23A</strain>
        <plasmid evidence="1">pS23A</plasmid>
    </source>
</reference>
<gene>
    <name evidence="1" type="ORF">pS23A_0020</name>
</gene>
<keyword evidence="1" id="KW-0614">Plasmid</keyword>
<protein>
    <submittedName>
        <fullName evidence="1">Uncharacterized protein</fullName>
    </submittedName>
</protein>
<organism evidence="1">
    <name type="scientific">Aggregatibacter actinomycetemcomitans</name>
    <name type="common">Actinobacillus actinomycetemcomitans</name>
    <name type="synonym">Haemophilus actinomycetemcomitans</name>
    <dbReference type="NCBI Taxonomy" id="714"/>
    <lineage>
        <taxon>Bacteria</taxon>
        <taxon>Pseudomonadati</taxon>
        <taxon>Pseudomonadota</taxon>
        <taxon>Gammaproteobacteria</taxon>
        <taxon>Pasteurellales</taxon>
        <taxon>Pasteurellaceae</taxon>
        <taxon>Aggregatibacter</taxon>
    </lineage>
</organism>
<dbReference type="EMBL" id="JX436327">
    <property type="protein sequence ID" value="AGO88753.1"/>
    <property type="molecule type" value="Genomic_DNA"/>
</dbReference>
<proteinExistence type="predicted"/>
<accession>S4W6V6</accession>